<dbReference type="InterPro" id="IPR014146">
    <property type="entry name" value="LigD_ligase_dom"/>
</dbReference>
<dbReference type="InterPro" id="IPR050191">
    <property type="entry name" value="ATP-dep_DNA_ligase"/>
</dbReference>
<sequence>MSLREYKRKRDFKKTAEPRGKREARKGKNIRRFVIQKHEASHLHYDFRLELDGTLKSWAVPKGIPFKKGEKRLAVHVEDHPVSYIDFEGPIPKGEYGGGTVMVWDAGTYEPQSKAPLKELAGGKLHLTLTGKKLKGEWYLVRLRDEKQWLLIRGGDDMKPVSKRMDDTSAASGRNMKQLAKAEPWSSDRKKKTTTTKKTARKAASPQPKDRTAALKQFVEPMKAKAVTTAPTDDGWIYEIKFDGFRSLAINHSKSIALLSRTEKDMTAKFPEVTEALEKLKLPDCILDGEIVALDEKGRTSFQMLQAYELHQEQPPLCYYVFDLLRLKGKDLTDLPLLKRKEVLRRLFKDNDIIRYSASLEGEAETLLKHAKKLGLEGLIGKRKDSEYEVGKRSGQWIKLKLNHEQEVVIGGYTKPSGSRMHFGALIVGVYVDDEFQCVGKVGTGFDSRSLRELHGQFKPLIQKKCPFANLPAESSGRWGQGITTSEMKNCTWLKPKLVCQVKFTEWTRDQRLRHPVFIGMREDKPAREVKRERITSA</sequence>
<organism evidence="7 8">
    <name type="scientific">Brevifollis gellanilyticus</name>
    <dbReference type="NCBI Taxonomy" id="748831"/>
    <lineage>
        <taxon>Bacteria</taxon>
        <taxon>Pseudomonadati</taxon>
        <taxon>Verrucomicrobiota</taxon>
        <taxon>Verrucomicrobiia</taxon>
        <taxon>Verrucomicrobiales</taxon>
        <taxon>Verrucomicrobiaceae</taxon>
    </lineage>
</organism>
<accession>A0A512MHU8</accession>
<protein>
    <recommendedName>
        <fullName evidence="2">DNA ligase (ATP)</fullName>
        <ecNumber evidence="2">6.5.1.1</ecNumber>
    </recommendedName>
</protein>
<dbReference type="PANTHER" id="PTHR45674">
    <property type="entry name" value="DNA LIGASE 1/3 FAMILY MEMBER"/>
    <property type="match status" value="1"/>
</dbReference>
<feature type="region of interest" description="Disordered" evidence="5">
    <location>
        <begin position="1"/>
        <end position="28"/>
    </location>
</feature>
<dbReference type="Pfam" id="PF13298">
    <property type="entry name" value="LigD_N"/>
    <property type="match status" value="1"/>
</dbReference>
<dbReference type="GO" id="GO:0006281">
    <property type="term" value="P:DNA repair"/>
    <property type="evidence" value="ECO:0007669"/>
    <property type="project" value="InterPro"/>
</dbReference>
<dbReference type="Pfam" id="PF01068">
    <property type="entry name" value="DNA_ligase_A_M"/>
    <property type="match status" value="1"/>
</dbReference>
<dbReference type="GO" id="GO:0006310">
    <property type="term" value="P:DNA recombination"/>
    <property type="evidence" value="ECO:0007669"/>
    <property type="project" value="InterPro"/>
</dbReference>
<keyword evidence="8" id="KW-1185">Reference proteome</keyword>
<dbReference type="RefSeq" id="WP_146856067.1">
    <property type="nucleotide sequence ID" value="NZ_BKAG01000086.1"/>
</dbReference>
<evidence type="ECO:0000256" key="5">
    <source>
        <dbReference type="SAM" id="MobiDB-lite"/>
    </source>
</evidence>
<dbReference type="NCBIfam" id="TIGR02777">
    <property type="entry name" value="LigD_PE_dom"/>
    <property type="match status" value="1"/>
</dbReference>
<dbReference type="PANTHER" id="PTHR45674:SF4">
    <property type="entry name" value="DNA LIGASE 1"/>
    <property type="match status" value="1"/>
</dbReference>
<dbReference type="Proteomes" id="UP000321577">
    <property type="component" value="Unassembled WGS sequence"/>
</dbReference>
<evidence type="ECO:0000313" key="7">
    <source>
        <dbReference type="EMBL" id="GEP46315.1"/>
    </source>
</evidence>
<evidence type="ECO:0000256" key="1">
    <source>
        <dbReference type="ARBA" id="ARBA00007572"/>
    </source>
</evidence>
<dbReference type="InterPro" id="IPR012340">
    <property type="entry name" value="NA-bd_OB-fold"/>
</dbReference>
<evidence type="ECO:0000256" key="3">
    <source>
        <dbReference type="ARBA" id="ARBA00022598"/>
    </source>
</evidence>
<feature type="compositionally biased region" description="Basic residues" evidence="5">
    <location>
        <begin position="189"/>
        <end position="201"/>
    </location>
</feature>
<dbReference type="InterPro" id="IPR012310">
    <property type="entry name" value="DNA_ligase_ATP-dep_cent"/>
</dbReference>
<dbReference type="EC" id="6.5.1.1" evidence="2"/>
<dbReference type="NCBIfam" id="TIGR02779">
    <property type="entry name" value="NHEJ_ligase_lig"/>
    <property type="match status" value="1"/>
</dbReference>
<dbReference type="CDD" id="cd07906">
    <property type="entry name" value="Adenylation_DNA_ligase_LigD_LigC"/>
    <property type="match status" value="1"/>
</dbReference>
<dbReference type="GO" id="GO:0005524">
    <property type="term" value="F:ATP binding"/>
    <property type="evidence" value="ECO:0007669"/>
    <property type="project" value="InterPro"/>
</dbReference>
<dbReference type="SUPFAM" id="SSF50249">
    <property type="entry name" value="Nucleic acid-binding proteins"/>
    <property type="match status" value="1"/>
</dbReference>
<evidence type="ECO:0000259" key="6">
    <source>
        <dbReference type="PROSITE" id="PS50160"/>
    </source>
</evidence>
<feature type="compositionally biased region" description="Basic residues" evidence="5">
    <location>
        <begin position="1"/>
        <end position="12"/>
    </location>
</feature>
<feature type="domain" description="ATP-dependent DNA ligase family profile" evidence="6">
    <location>
        <begin position="310"/>
        <end position="411"/>
    </location>
</feature>
<proteinExistence type="inferred from homology"/>
<dbReference type="EMBL" id="BKAG01000086">
    <property type="protein sequence ID" value="GEP46315.1"/>
    <property type="molecule type" value="Genomic_DNA"/>
</dbReference>
<dbReference type="SUPFAM" id="SSF56091">
    <property type="entry name" value="DNA ligase/mRNA capping enzyme, catalytic domain"/>
    <property type="match status" value="1"/>
</dbReference>
<dbReference type="GO" id="GO:0003910">
    <property type="term" value="F:DNA ligase (ATP) activity"/>
    <property type="evidence" value="ECO:0007669"/>
    <property type="project" value="UniProtKB-EC"/>
</dbReference>
<dbReference type="OrthoDB" id="9802472at2"/>
<comment type="catalytic activity">
    <reaction evidence="4">
        <text>ATP + (deoxyribonucleotide)n-3'-hydroxyl + 5'-phospho-(deoxyribonucleotide)m = (deoxyribonucleotide)n+m + AMP + diphosphate.</text>
        <dbReference type="EC" id="6.5.1.1"/>
    </reaction>
</comment>
<dbReference type="Gene3D" id="3.30.470.30">
    <property type="entry name" value="DNA ligase/mRNA capping enzyme"/>
    <property type="match status" value="1"/>
</dbReference>
<dbReference type="AlphaFoldDB" id="A0A512MHU8"/>
<gene>
    <name evidence="7" type="ORF">BGE01nite_56060</name>
</gene>
<dbReference type="Gene3D" id="3.30.1490.70">
    <property type="match status" value="1"/>
</dbReference>
<feature type="region of interest" description="Disordered" evidence="5">
    <location>
        <begin position="161"/>
        <end position="211"/>
    </location>
</feature>
<evidence type="ECO:0000256" key="4">
    <source>
        <dbReference type="ARBA" id="ARBA00034003"/>
    </source>
</evidence>
<evidence type="ECO:0000313" key="8">
    <source>
        <dbReference type="Proteomes" id="UP000321577"/>
    </source>
</evidence>
<name>A0A512MHU8_9BACT</name>
<comment type="caution">
    <text evidence="7">The sequence shown here is derived from an EMBL/GenBank/DDBJ whole genome shotgun (WGS) entry which is preliminary data.</text>
</comment>
<dbReference type="InterPro" id="IPR012309">
    <property type="entry name" value="DNA_ligase_ATP-dep_C"/>
</dbReference>
<reference evidence="7 8" key="1">
    <citation type="submission" date="2019-07" db="EMBL/GenBank/DDBJ databases">
        <title>Whole genome shotgun sequence of Brevifollis gellanilyticus NBRC 108608.</title>
        <authorList>
            <person name="Hosoyama A."/>
            <person name="Uohara A."/>
            <person name="Ohji S."/>
            <person name="Ichikawa N."/>
        </authorList>
    </citation>
    <scope>NUCLEOTIDE SEQUENCE [LARGE SCALE GENOMIC DNA]</scope>
    <source>
        <strain evidence="7 8">NBRC 108608</strain>
    </source>
</reference>
<dbReference type="PROSITE" id="PS50160">
    <property type="entry name" value="DNA_LIGASE_A3"/>
    <property type="match status" value="1"/>
</dbReference>
<comment type="similarity">
    <text evidence="1">Belongs to the ATP-dependent DNA ligase family.</text>
</comment>
<dbReference type="CDD" id="cd07971">
    <property type="entry name" value="OBF_DNA_ligase_LigD"/>
    <property type="match status" value="1"/>
</dbReference>
<dbReference type="Pfam" id="PF04679">
    <property type="entry name" value="DNA_ligase_A_C"/>
    <property type="match status" value="1"/>
</dbReference>
<dbReference type="InterPro" id="IPR014144">
    <property type="entry name" value="LigD_PE_domain"/>
</dbReference>
<keyword evidence="3" id="KW-0436">Ligase</keyword>
<evidence type="ECO:0000256" key="2">
    <source>
        <dbReference type="ARBA" id="ARBA00012727"/>
    </source>
</evidence>
<dbReference type="Gene3D" id="2.40.50.140">
    <property type="entry name" value="Nucleic acid-binding proteins"/>
    <property type="match status" value="1"/>
</dbReference>